<accession>A0A2P6R9S0</accession>
<dbReference type="EMBL" id="PDCK01000041">
    <property type="protein sequence ID" value="PRQ43177.1"/>
    <property type="molecule type" value="Genomic_DNA"/>
</dbReference>
<evidence type="ECO:0000313" key="2">
    <source>
        <dbReference type="Proteomes" id="UP000238479"/>
    </source>
</evidence>
<sequence>MLGSSSSSGADKYPDSKDSWCFNFYAYKATFRQSIYSAFGLLLLNNQPSSDQFSRPVWVNFQEPYVSVVLLL</sequence>
<gene>
    <name evidence="1" type="ORF">RchiOBHm_Chr3g0465631</name>
</gene>
<proteinExistence type="predicted"/>
<reference evidence="1 2" key="1">
    <citation type="journal article" date="2018" name="Nat. Genet.">
        <title>The Rosa genome provides new insights in the design of modern roses.</title>
        <authorList>
            <person name="Bendahmane M."/>
        </authorList>
    </citation>
    <scope>NUCLEOTIDE SEQUENCE [LARGE SCALE GENOMIC DNA]</scope>
    <source>
        <strain evidence="2">cv. Old Blush</strain>
    </source>
</reference>
<keyword evidence="2" id="KW-1185">Reference proteome</keyword>
<name>A0A2P6R9S0_ROSCH</name>
<organism evidence="1 2">
    <name type="scientific">Rosa chinensis</name>
    <name type="common">China rose</name>
    <dbReference type="NCBI Taxonomy" id="74649"/>
    <lineage>
        <taxon>Eukaryota</taxon>
        <taxon>Viridiplantae</taxon>
        <taxon>Streptophyta</taxon>
        <taxon>Embryophyta</taxon>
        <taxon>Tracheophyta</taxon>
        <taxon>Spermatophyta</taxon>
        <taxon>Magnoliopsida</taxon>
        <taxon>eudicotyledons</taxon>
        <taxon>Gunneridae</taxon>
        <taxon>Pentapetalae</taxon>
        <taxon>rosids</taxon>
        <taxon>fabids</taxon>
        <taxon>Rosales</taxon>
        <taxon>Rosaceae</taxon>
        <taxon>Rosoideae</taxon>
        <taxon>Rosoideae incertae sedis</taxon>
        <taxon>Rosa</taxon>
    </lineage>
</organism>
<protein>
    <submittedName>
        <fullName evidence="1">Uncharacterized protein</fullName>
    </submittedName>
</protein>
<dbReference type="Proteomes" id="UP000238479">
    <property type="component" value="Chromosome 3"/>
</dbReference>
<comment type="caution">
    <text evidence="1">The sequence shown here is derived from an EMBL/GenBank/DDBJ whole genome shotgun (WGS) entry which is preliminary data.</text>
</comment>
<evidence type="ECO:0000313" key="1">
    <source>
        <dbReference type="EMBL" id="PRQ43177.1"/>
    </source>
</evidence>
<dbReference type="Gramene" id="PRQ43177">
    <property type="protein sequence ID" value="PRQ43177"/>
    <property type="gene ID" value="RchiOBHm_Chr3g0465631"/>
</dbReference>
<dbReference type="AlphaFoldDB" id="A0A2P6R9S0"/>